<reference evidence="2" key="1">
    <citation type="journal article" date="2020" name="Front. Microbiol.">
        <title>Single-cell genomics of novel Actinobacteria with the Wood-Ljungdahl pathway discovered in a serpentinizing system.</title>
        <authorList>
            <person name="Merino N."/>
            <person name="Kawai M."/>
            <person name="Boyd E.S."/>
            <person name="Colman D.R."/>
            <person name="McGlynn S.E."/>
            <person name="Nealson K.H."/>
            <person name="Kurokawa K."/>
            <person name="Hongoh Y."/>
        </authorList>
    </citation>
    <scope>NUCLEOTIDE SEQUENCE [LARGE SCALE GENOMIC DNA]</scope>
    <source>
        <strain evidence="2">S44</strain>
    </source>
</reference>
<dbReference type="EMBL" id="BLSC01000104">
    <property type="protein sequence ID" value="GFP37535.1"/>
    <property type="molecule type" value="Genomic_DNA"/>
</dbReference>
<name>A0A6V8PYB6_9ACTN</name>
<proteinExistence type="predicted"/>
<feature type="non-terminal residue" evidence="2">
    <location>
        <position position="1"/>
    </location>
</feature>
<dbReference type="Proteomes" id="UP000561271">
    <property type="component" value="Unassembled WGS sequence"/>
</dbReference>
<feature type="region of interest" description="Disordered" evidence="1">
    <location>
        <begin position="1"/>
        <end position="20"/>
    </location>
</feature>
<evidence type="ECO:0000256" key="1">
    <source>
        <dbReference type="SAM" id="MobiDB-lite"/>
    </source>
</evidence>
<comment type="caution">
    <text evidence="2">The sequence shown here is derived from an EMBL/GenBank/DDBJ whole genome shotgun (WGS) entry which is preliminary data.</text>
</comment>
<sequence>PTTPRSRPRSCAGRRRSVHG</sequence>
<organism evidence="2">
    <name type="scientific">Candidatus Hakubella thermalkaliphila</name>
    <dbReference type="NCBI Taxonomy" id="2754717"/>
    <lineage>
        <taxon>Bacteria</taxon>
        <taxon>Bacillati</taxon>
        <taxon>Actinomycetota</taxon>
        <taxon>Actinomycetota incertae sedis</taxon>
        <taxon>Candidatus Hakubellales</taxon>
        <taxon>Candidatus Hakubellaceae</taxon>
        <taxon>Candidatus Hakubella</taxon>
    </lineage>
</organism>
<accession>A0A6V8PYB6</accession>
<gene>
    <name evidence="2" type="ORF">HKBW3S44_01215</name>
</gene>
<evidence type="ECO:0000313" key="2">
    <source>
        <dbReference type="EMBL" id="GFP37535.1"/>
    </source>
</evidence>
<dbReference type="AlphaFoldDB" id="A0A6V8PYB6"/>
<protein>
    <submittedName>
        <fullName evidence="2">Uncharacterized protein</fullName>
    </submittedName>
</protein>